<keyword evidence="3" id="KW-1185">Reference proteome</keyword>
<dbReference type="EMBL" id="RDQH01000335">
    <property type="protein sequence ID" value="RXH88533.1"/>
    <property type="molecule type" value="Genomic_DNA"/>
</dbReference>
<reference evidence="2 3" key="1">
    <citation type="submission" date="2018-10" db="EMBL/GenBank/DDBJ databases">
        <title>A high-quality apple genome assembly.</title>
        <authorList>
            <person name="Hu J."/>
        </authorList>
    </citation>
    <scope>NUCLEOTIDE SEQUENCE [LARGE SCALE GENOMIC DNA]</scope>
    <source>
        <strain evidence="3">cv. HFTH1</strain>
        <tissue evidence="2">Young leaf</tissue>
    </source>
</reference>
<accession>A0A498J3W0</accession>
<evidence type="ECO:0000313" key="2">
    <source>
        <dbReference type="EMBL" id="RXH88533.1"/>
    </source>
</evidence>
<feature type="region of interest" description="Disordered" evidence="1">
    <location>
        <begin position="1"/>
        <end position="20"/>
    </location>
</feature>
<organism evidence="2 3">
    <name type="scientific">Malus domestica</name>
    <name type="common">Apple</name>
    <name type="synonym">Pyrus malus</name>
    <dbReference type="NCBI Taxonomy" id="3750"/>
    <lineage>
        <taxon>Eukaryota</taxon>
        <taxon>Viridiplantae</taxon>
        <taxon>Streptophyta</taxon>
        <taxon>Embryophyta</taxon>
        <taxon>Tracheophyta</taxon>
        <taxon>Spermatophyta</taxon>
        <taxon>Magnoliopsida</taxon>
        <taxon>eudicotyledons</taxon>
        <taxon>Gunneridae</taxon>
        <taxon>Pentapetalae</taxon>
        <taxon>rosids</taxon>
        <taxon>fabids</taxon>
        <taxon>Rosales</taxon>
        <taxon>Rosaceae</taxon>
        <taxon>Amygdaloideae</taxon>
        <taxon>Maleae</taxon>
        <taxon>Malus</taxon>
    </lineage>
</organism>
<evidence type="ECO:0000256" key="1">
    <source>
        <dbReference type="SAM" id="MobiDB-lite"/>
    </source>
</evidence>
<feature type="compositionally biased region" description="Basic and acidic residues" evidence="1">
    <location>
        <begin position="7"/>
        <end position="20"/>
    </location>
</feature>
<name>A0A498J3W0_MALDO</name>
<gene>
    <name evidence="2" type="ORF">DVH24_000132</name>
</gene>
<comment type="caution">
    <text evidence="2">The sequence shown here is derived from an EMBL/GenBank/DDBJ whole genome shotgun (WGS) entry which is preliminary data.</text>
</comment>
<dbReference type="AlphaFoldDB" id="A0A498J3W0"/>
<dbReference type="Proteomes" id="UP000290289">
    <property type="component" value="Chromosome 9"/>
</dbReference>
<protein>
    <submittedName>
        <fullName evidence="2">Uncharacterized protein</fullName>
    </submittedName>
</protein>
<evidence type="ECO:0000313" key="3">
    <source>
        <dbReference type="Proteomes" id="UP000290289"/>
    </source>
</evidence>
<proteinExistence type="predicted"/>
<sequence length="115" mass="13096">MGKRKSNKWDNGDGSRGKDLMRADEEAGFKTFLGTIDSDNLLHVCLEIVVGLVEEPLLDNYKDVKGFDDDNEVSILEGKHIKTKRKVWYTRGMTMAAATKRRQLKKTKLLIVIEL</sequence>